<comment type="subcellular location">
    <subcellularLocation>
        <location evidence="1">Cell membrane</location>
        <topology evidence="1">Multi-pass membrane protein</topology>
    </subcellularLocation>
</comment>
<feature type="transmembrane region" description="Helical" evidence="7">
    <location>
        <begin position="281"/>
        <end position="301"/>
    </location>
</feature>
<feature type="non-terminal residue" evidence="10">
    <location>
        <position position="467"/>
    </location>
</feature>
<gene>
    <name evidence="10" type="ORF">AVDCRST_MAG89-514</name>
</gene>
<feature type="domain" description="MacB-like periplasmic core" evidence="9">
    <location>
        <begin position="27"/>
        <end position="238"/>
    </location>
</feature>
<dbReference type="GO" id="GO:0022857">
    <property type="term" value="F:transmembrane transporter activity"/>
    <property type="evidence" value="ECO:0007669"/>
    <property type="project" value="TreeGrafter"/>
</dbReference>
<keyword evidence="2" id="KW-1003">Cell membrane</keyword>
<feature type="transmembrane region" description="Helical" evidence="7">
    <location>
        <begin position="417"/>
        <end position="445"/>
    </location>
</feature>
<dbReference type="GO" id="GO:0005886">
    <property type="term" value="C:plasma membrane"/>
    <property type="evidence" value="ECO:0007669"/>
    <property type="project" value="UniProtKB-SubCell"/>
</dbReference>
<keyword evidence="4 7" id="KW-1133">Transmembrane helix</keyword>
<accession>A0A6J4KC21</accession>
<evidence type="ECO:0000256" key="2">
    <source>
        <dbReference type="ARBA" id="ARBA00022475"/>
    </source>
</evidence>
<name>A0A6J4KC21_9BACT</name>
<evidence type="ECO:0000313" key="10">
    <source>
        <dbReference type="EMBL" id="CAA9301679.1"/>
    </source>
</evidence>
<dbReference type="AlphaFoldDB" id="A0A6J4KC21"/>
<feature type="transmembrane region" description="Helical" evidence="7">
    <location>
        <begin position="369"/>
        <end position="396"/>
    </location>
</feature>
<organism evidence="10">
    <name type="scientific">uncultured Gemmatimonadota bacterium</name>
    <dbReference type="NCBI Taxonomy" id="203437"/>
    <lineage>
        <taxon>Bacteria</taxon>
        <taxon>Pseudomonadati</taxon>
        <taxon>Gemmatimonadota</taxon>
        <taxon>environmental samples</taxon>
    </lineage>
</organism>
<evidence type="ECO:0000256" key="6">
    <source>
        <dbReference type="ARBA" id="ARBA00038076"/>
    </source>
</evidence>
<feature type="domain" description="ABC3 transporter permease C-terminal" evidence="8">
    <location>
        <begin position="282"/>
        <end position="399"/>
    </location>
</feature>
<dbReference type="InterPro" id="IPR025857">
    <property type="entry name" value="MacB_PCD"/>
</dbReference>
<dbReference type="Pfam" id="PF12704">
    <property type="entry name" value="MacB_PCD"/>
    <property type="match status" value="1"/>
</dbReference>
<reference evidence="10" key="1">
    <citation type="submission" date="2020-02" db="EMBL/GenBank/DDBJ databases">
        <authorList>
            <person name="Meier V. D."/>
        </authorList>
    </citation>
    <scope>NUCLEOTIDE SEQUENCE</scope>
    <source>
        <strain evidence="10">AVDCRST_MAG89</strain>
    </source>
</reference>
<feature type="transmembrane region" description="Helical" evidence="7">
    <location>
        <begin position="322"/>
        <end position="349"/>
    </location>
</feature>
<comment type="similarity">
    <text evidence="6">Belongs to the ABC-4 integral membrane protein family.</text>
</comment>
<dbReference type="InterPro" id="IPR050250">
    <property type="entry name" value="Macrolide_Exporter_MacB"/>
</dbReference>
<dbReference type="EMBL" id="CADCTV010000121">
    <property type="protein sequence ID" value="CAA9301679.1"/>
    <property type="molecule type" value="Genomic_DNA"/>
</dbReference>
<evidence type="ECO:0000256" key="7">
    <source>
        <dbReference type="SAM" id="Phobius"/>
    </source>
</evidence>
<keyword evidence="3 7" id="KW-0812">Transmembrane</keyword>
<evidence type="ECO:0000256" key="5">
    <source>
        <dbReference type="ARBA" id="ARBA00023136"/>
    </source>
</evidence>
<evidence type="ECO:0000256" key="3">
    <source>
        <dbReference type="ARBA" id="ARBA00022692"/>
    </source>
</evidence>
<proteinExistence type="inferred from homology"/>
<dbReference type="Pfam" id="PF02687">
    <property type="entry name" value="FtsX"/>
    <property type="match status" value="1"/>
</dbReference>
<sequence>MKTGISWLDVKLGIRMLVKHPGLTLVGGLGMAVAFAVGAGSFTFFYSHLYPNIPLEDGHRIVAVENWDTKRNNEERRAVHDFATWKRDLKSVQELGAFRNTMRNLIAPGGPAEAVKIAEMTASGFKVARVRPLLGRYLVPEDEREGAPRVLVIGHEVWKTRFGGDAGIVGRDVRLGNVVHTVVGVMPERFAFPVSHQYWTALQVDPGEYEQRRGPEIHVFGRLAPGVTAEQAQAELATIGRRAAAAYPKTHAFLRPQVLPYTYPLMDIQDVTLSGVGVMQLMMSMLLVVVAVNVAILVYARTATRLGEIAVRTALGASRLRVVAQLFVEALVLSSIAALIGLGVAQYGLRLANAIMDSETGGAPFWIDYGLSFPTVLYTMGLTLLAALIVGVLPALQSTGKRLTDSLRQLGGGTGMQLGRVWTILIVTQVAFAVAALPVAVAMGWQEVRSAGTRPTFAAQEFIAAPV</sequence>
<evidence type="ECO:0008006" key="11">
    <source>
        <dbReference type="Google" id="ProtNLM"/>
    </source>
</evidence>
<evidence type="ECO:0000259" key="8">
    <source>
        <dbReference type="Pfam" id="PF02687"/>
    </source>
</evidence>
<evidence type="ECO:0000256" key="4">
    <source>
        <dbReference type="ARBA" id="ARBA00022989"/>
    </source>
</evidence>
<dbReference type="PANTHER" id="PTHR30572:SF4">
    <property type="entry name" value="ABC TRANSPORTER PERMEASE YTRF"/>
    <property type="match status" value="1"/>
</dbReference>
<protein>
    <recommendedName>
        <fullName evidence="11">ABC3 transporter permease protein domain-containing protein</fullName>
    </recommendedName>
</protein>
<keyword evidence="5 7" id="KW-0472">Membrane</keyword>
<dbReference type="InterPro" id="IPR003838">
    <property type="entry name" value="ABC3_permease_C"/>
</dbReference>
<evidence type="ECO:0000259" key="9">
    <source>
        <dbReference type="Pfam" id="PF12704"/>
    </source>
</evidence>
<evidence type="ECO:0000256" key="1">
    <source>
        <dbReference type="ARBA" id="ARBA00004651"/>
    </source>
</evidence>
<dbReference type="PANTHER" id="PTHR30572">
    <property type="entry name" value="MEMBRANE COMPONENT OF TRANSPORTER-RELATED"/>
    <property type="match status" value="1"/>
</dbReference>
<feature type="transmembrane region" description="Helical" evidence="7">
    <location>
        <begin position="21"/>
        <end position="46"/>
    </location>
</feature>